<dbReference type="GO" id="GO:0019323">
    <property type="term" value="P:pentose catabolic process"/>
    <property type="evidence" value="ECO:0007669"/>
    <property type="project" value="TreeGrafter"/>
</dbReference>
<dbReference type="GO" id="GO:0016832">
    <property type="term" value="F:aldehyde-lyase activity"/>
    <property type="evidence" value="ECO:0007669"/>
    <property type="project" value="TreeGrafter"/>
</dbReference>
<name>A0A833L0Q6_UNCSA</name>
<dbReference type="PANTHER" id="PTHR22789:SF0">
    <property type="entry name" value="3-OXO-TETRONATE 4-PHOSPHATE DECARBOXYLASE-RELATED"/>
    <property type="match status" value="1"/>
</dbReference>
<comment type="caution">
    <text evidence="4">The sequence shown here is derived from an EMBL/GenBank/DDBJ whole genome shotgun (WGS) entry which is preliminary data.</text>
</comment>
<dbReference type="PANTHER" id="PTHR22789">
    <property type="entry name" value="FUCULOSE PHOSPHATE ALDOLASE"/>
    <property type="match status" value="1"/>
</dbReference>
<reference evidence="4 5" key="1">
    <citation type="submission" date="2019-12" db="EMBL/GenBank/DDBJ databases">
        <authorList>
            <person name="Wolfe R."/>
            <person name="Danczak R."/>
            <person name="Wilkins M."/>
        </authorList>
    </citation>
    <scope>NUCLEOTIDE SEQUENCE [LARGE SCALE GENOMIC DNA]</scope>
    <source>
        <strain evidence="4">X2_MaxBin.013</strain>
    </source>
</reference>
<dbReference type="InterPro" id="IPR001303">
    <property type="entry name" value="Aldolase_II/adducin_N"/>
</dbReference>
<evidence type="ECO:0000313" key="5">
    <source>
        <dbReference type="Proteomes" id="UP000488506"/>
    </source>
</evidence>
<dbReference type="GO" id="GO:0046872">
    <property type="term" value="F:metal ion binding"/>
    <property type="evidence" value="ECO:0007669"/>
    <property type="project" value="UniProtKB-KW"/>
</dbReference>
<sequence length="218" mass="24186">MKDQFKEIGKMLYAESLIHGSAGNISIRQGDKIYITKTKAILSKLEEDGVIECGMEPGDNDKEASVELPVHRAIYKSCKALAIVHAHPVYAISLSMSEEKILPQDAEGKFYMKSIPVVRARDSIGSEEVIKYLSPVFAAGYVAAMIRGHGSFAIGQDIEECYRLTSTLENTCKIIVISRMLAHPQPGINQGQSQKPREIRRAIPPGIGVMDRSRYHKR</sequence>
<accession>A0A833L0Q6</accession>
<keyword evidence="2" id="KW-0456">Lyase</keyword>
<evidence type="ECO:0000256" key="1">
    <source>
        <dbReference type="ARBA" id="ARBA00022723"/>
    </source>
</evidence>
<keyword evidence="1" id="KW-0479">Metal-binding</keyword>
<gene>
    <name evidence="4" type="ORF">FD145_1008</name>
</gene>
<evidence type="ECO:0000259" key="3">
    <source>
        <dbReference type="SMART" id="SM01007"/>
    </source>
</evidence>
<dbReference type="GO" id="GO:0005829">
    <property type="term" value="C:cytosol"/>
    <property type="evidence" value="ECO:0007669"/>
    <property type="project" value="TreeGrafter"/>
</dbReference>
<dbReference type="Proteomes" id="UP000488506">
    <property type="component" value="Unassembled WGS sequence"/>
</dbReference>
<dbReference type="InterPro" id="IPR050197">
    <property type="entry name" value="Aldolase_class_II_sugar_metab"/>
</dbReference>
<evidence type="ECO:0000256" key="2">
    <source>
        <dbReference type="ARBA" id="ARBA00023239"/>
    </source>
</evidence>
<protein>
    <submittedName>
        <fullName evidence="4">L-fuculose-phosphate aldolase</fullName>
    </submittedName>
</protein>
<dbReference type="Gene3D" id="3.40.225.10">
    <property type="entry name" value="Class II aldolase/adducin N-terminal domain"/>
    <property type="match status" value="1"/>
</dbReference>
<dbReference type="SMART" id="SM01007">
    <property type="entry name" value="Aldolase_II"/>
    <property type="match status" value="1"/>
</dbReference>
<evidence type="ECO:0000313" key="4">
    <source>
        <dbReference type="EMBL" id="KAF0133896.1"/>
    </source>
</evidence>
<organism evidence="4 5">
    <name type="scientific">Candidatus Saganbacteria bacterium</name>
    <dbReference type="NCBI Taxonomy" id="2575572"/>
    <lineage>
        <taxon>Bacteria</taxon>
        <taxon>Bacillati</taxon>
        <taxon>Saganbacteria</taxon>
    </lineage>
</organism>
<dbReference type="EMBL" id="WPAF01000016">
    <property type="protein sequence ID" value="KAF0133896.1"/>
    <property type="molecule type" value="Genomic_DNA"/>
</dbReference>
<dbReference type="Pfam" id="PF00596">
    <property type="entry name" value="Aldolase_II"/>
    <property type="match status" value="1"/>
</dbReference>
<feature type="domain" description="Class II aldolase/adducin N-terminal" evidence="3">
    <location>
        <begin position="3"/>
        <end position="176"/>
    </location>
</feature>
<dbReference type="SUPFAM" id="SSF53639">
    <property type="entry name" value="AraD/HMP-PK domain-like"/>
    <property type="match status" value="1"/>
</dbReference>
<proteinExistence type="predicted"/>
<dbReference type="AlphaFoldDB" id="A0A833L0Q6"/>
<dbReference type="InterPro" id="IPR036409">
    <property type="entry name" value="Aldolase_II/adducin_N_sf"/>
</dbReference>